<sequence>MVQWTKHITKRFHQSLSYAQMSRETRVWLKIVVNFLIPGLYYTDITRDRVCLVYALMTNTELNIGVVLKSTIRKARVHKRSGYAFRGIITRLCHSARITEKNLDYMVPLFPASMDITKTKGADNEFGPPLTTLECHRRDELIMDRMYGLEMLHHQNGCRVSTEEQLGAGIDSEFHEPVDDDIPTEEDRLHTGSDVDSDSDTEEVDPTQAGDEAEGGDAMED</sequence>
<name>A0A9J5XRP2_SOLCO</name>
<dbReference type="Proteomes" id="UP000824120">
    <property type="component" value="Chromosome 8"/>
</dbReference>
<feature type="compositionally biased region" description="Acidic residues" evidence="1">
    <location>
        <begin position="195"/>
        <end position="221"/>
    </location>
</feature>
<protein>
    <recommendedName>
        <fullName evidence="2">Putative plant transposon protein domain-containing protein</fullName>
    </recommendedName>
</protein>
<evidence type="ECO:0000259" key="2">
    <source>
        <dbReference type="Pfam" id="PF20167"/>
    </source>
</evidence>
<feature type="domain" description="Putative plant transposon protein" evidence="2">
    <location>
        <begin position="7"/>
        <end position="98"/>
    </location>
</feature>
<organism evidence="3 4">
    <name type="scientific">Solanum commersonii</name>
    <name type="common">Commerson's wild potato</name>
    <name type="synonym">Commerson's nightshade</name>
    <dbReference type="NCBI Taxonomy" id="4109"/>
    <lineage>
        <taxon>Eukaryota</taxon>
        <taxon>Viridiplantae</taxon>
        <taxon>Streptophyta</taxon>
        <taxon>Embryophyta</taxon>
        <taxon>Tracheophyta</taxon>
        <taxon>Spermatophyta</taxon>
        <taxon>Magnoliopsida</taxon>
        <taxon>eudicotyledons</taxon>
        <taxon>Gunneridae</taxon>
        <taxon>Pentapetalae</taxon>
        <taxon>asterids</taxon>
        <taxon>lamiids</taxon>
        <taxon>Solanales</taxon>
        <taxon>Solanaceae</taxon>
        <taxon>Solanoideae</taxon>
        <taxon>Solaneae</taxon>
        <taxon>Solanum</taxon>
    </lineage>
</organism>
<evidence type="ECO:0000256" key="1">
    <source>
        <dbReference type="SAM" id="MobiDB-lite"/>
    </source>
</evidence>
<evidence type="ECO:0000313" key="4">
    <source>
        <dbReference type="Proteomes" id="UP000824120"/>
    </source>
</evidence>
<proteinExistence type="predicted"/>
<dbReference type="Pfam" id="PF20167">
    <property type="entry name" value="Transposase_32"/>
    <property type="match status" value="1"/>
</dbReference>
<comment type="caution">
    <text evidence="3">The sequence shown here is derived from an EMBL/GenBank/DDBJ whole genome shotgun (WGS) entry which is preliminary data.</text>
</comment>
<gene>
    <name evidence="3" type="ORF">H5410_041469</name>
</gene>
<dbReference type="AlphaFoldDB" id="A0A9J5XRP2"/>
<dbReference type="EMBL" id="JACXVP010000008">
    <property type="protein sequence ID" value="KAG5590955.1"/>
    <property type="molecule type" value="Genomic_DNA"/>
</dbReference>
<accession>A0A9J5XRP2</accession>
<evidence type="ECO:0000313" key="3">
    <source>
        <dbReference type="EMBL" id="KAG5590955.1"/>
    </source>
</evidence>
<dbReference type="InterPro" id="IPR046796">
    <property type="entry name" value="Transposase_32_dom"/>
</dbReference>
<feature type="region of interest" description="Disordered" evidence="1">
    <location>
        <begin position="173"/>
        <end position="221"/>
    </location>
</feature>
<keyword evidence="4" id="KW-1185">Reference proteome</keyword>
<reference evidence="3 4" key="1">
    <citation type="submission" date="2020-09" db="EMBL/GenBank/DDBJ databases">
        <title>De no assembly of potato wild relative species, Solanum commersonii.</title>
        <authorList>
            <person name="Cho K."/>
        </authorList>
    </citation>
    <scope>NUCLEOTIDE SEQUENCE [LARGE SCALE GENOMIC DNA]</scope>
    <source>
        <strain evidence="3">LZ3.2</strain>
        <tissue evidence="3">Leaf</tissue>
    </source>
</reference>
<dbReference type="OrthoDB" id="1001242at2759"/>